<keyword evidence="3" id="KW-1185">Reference proteome</keyword>
<organism evidence="2 3">
    <name type="scientific">Ascobolus immersus RN42</name>
    <dbReference type="NCBI Taxonomy" id="1160509"/>
    <lineage>
        <taxon>Eukaryota</taxon>
        <taxon>Fungi</taxon>
        <taxon>Dikarya</taxon>
        <taxon>Ascomycota</taxon>
        <taxon>Pezizomycotina</taxon>
        <taxon>Pezizomycetes</taxon>
        <taxon>Pezizales</taxon>
        <taxon>Ascobolaceae</taxon>
        <taxon>Ascobolus</taxon>
    </lineage>
</organism>
<dbReference type="Proteomes" id="UP000275078">
    <property type="component" value="Unassembled WGS sequence"/>
</dbReference>
<reference evidence="2 3" key="1">
    <citation type="journal article" date="2018" name="Nat. Ecol. Evol.">
        <title>Pezizomycetes genomes reveal the molecular basis of ectomycorrhizal truffle lifestyle.</title>
        <authorList>
            <person name="Murat C."/>
            <person name="Payen T."/>
            <person name="Noel B."/>
            <person name="Kuo A."/>
            <person name="Morin E."/>
            <person name="Chen J."/>
            <person name="Kohler A."/>
            <person name="Krizsan K."/>
            <person name="Balestrini R."/>
            <person name="Da Silva C."/>
            <person name="Montanini B."/>
            <person name="Hainaut M."/>
            <person name="Levati E."/>
            <person name="Barry K.W."/>
            <person name="Belfiori B."/>
            <person name="Cichocki N."/>
            <person name="Clum A."/>
            <person name="Dockter R.B."/>
            <person name="Fauchery L."/>
            <person name="Guy J."/>
            <person name="Iotti M."/>
            <person name="Le Tacon F."/>
            <person name="Lindquist E.A."/>
            <person name="Lipzen A."/>
            <person name="Malagnac F."/>
            <person name="Mello A."/>
            <person name="Molinier V."/>
            <person name="Miyauchi S."/>
            <person name="Poulain J."/>
            <person name="Riccioni C."/>
            <person name="Rubini A."/>
            <person name="Sitrit Y."/>
            <person name="Splivallo R."/>
            <person name="Traeger S."/>
            <person name="Wang M."/>
            <person name="Zifcakova L."/>
            <person name="Wipf D."/>
            <person name="Zambonelli A."/>
            <person name="Paolocci F."/>
            <person name="Nowrousian M."/>
            <person name="Ottonello S."/>
            <person name="Baldrian P."/>
            <person name="Spatafora J.W."/>
            <person name="Henrissat B."/>
            <person name="Nagy L.G."/>
            <person name="Aury J.M."/>
            <person name="Wincker P."/>
            <person name="Grigoriev I.V."/>
            <person name="Bonfante P."/>
            <person name="Martin F.M."/>
        </authorList>
    </citation>
    <scope>NUCLEOTIDE SEQUENCE [LARGE SCALE GENOMIC DNA]</scope>
    <source>
        <strain evidence="2 3">RN42</strain>
    </source>
</reference>
<gene>
    <name evidence="2" type="ORF">BJ508DRAFT_314583</name>
</gene>
<proteinExistence type="predicted"/>
<protein>
    <submittedName>
        <fullName evidence="2">Uncharacterized protein</fullName>
    </submittedName>
</protein>
<evidence type="ECO:0000256" key="1">
    <source>
        <dbReference type="SAM" id="MobiDB-lite"/>
    </source>
</evidence>
<accession>A0A3N4HL72</accession>
<evidence type="ECO:0000313" key="2">
    <source>
        <dbReference type="EMBL" id="RPA72620.1"/>
    </source>
</evidence>
<sequence>MDPESANIPAQKIITIRRPLTCEEGLNNNIPAHTVRDKTDQYAFIRNPNYFQACLLQTLEETESPHFRLVIRSEGKKLTMSAHPPAFYDVAMYAIGDQLVSELHEWASLCVDNTMMFMPAKRHWDSMFEDLNIKEGSGFHSKEAEILYSQWVYEGYMTMRKVLTKLRQEKTLVQDDSDFAGCLRWPESFGFKAENVDVVWVAPAFIQPERIGYSRNHWFPAQEPYLDEFEVVEPEDVPIEMTHVHEVITSHFPEAAEGLEGCYTDDESDSESDSDSDSNSSDDDQPEPDIETEDQELAHRRSQGQLEQEPDGGVRQDT</sequence>
<feature type="region of interest" description="Disordered" evidence="1">
    <location>
        <begin position="261"/>
        <end position="318"/>
    </location>
</feature>
<dbReference type="EMBL" id="ML119854">
    <property type="protein sequence ID" value="RPA72620.1"/>
    <property type="molecule type" value="Genomic_DNA"/>
</dbReference>
<name>A0A3N4HL72_ASCIM</name>
<dbReference type="AlphaFoldDB" id="A0A3N4HL72"/>
<feature type="compositionally biased region" description="Acidic residues" evidence="1">
    <location>
        <begin position="263"/>
        <end position="295"/>
    </location>
</feature>
<evidence type="ECO:0000313" key="3">
    <source>
        <dbReference type="Proteomes" id="UP000275078"/>
    </source>
</evidence>